<evidence type="ECO:0000256" key="2">
    <source>
        <dbReference type="ARBA" id="ARBA00037999"/>
    </source>
</evidence>
<dbReference type="InterPro" id="IPR015422">
    <property type="entry name" value="PyrdxlP-dep_Trfase_small"/>
</dbReference>
<dbReference type="PANTHER" id="PTHR30244">
    <property type="entry name" value="TRANSAMINASE"/>
    <property type="match status" value="1"/>
</dbReference>
<gene>
    <name evidence="6" type="ORF">ACG33_04695</name>
</gene>
<dbReference type="EC" id="2.6.1.98" evidence="6"/>
<dbReference type="CDD" id="cd00616">
    <property type="entry name" value="AHBA_syn"/>
    <property type="match status" value="1"/>
</dbReference>
<keyword evidence="1 4" id="KW-0663">Pyridoxal phosphate</keyword>
<dbReference type="InterPro" id="IPR000653">
    <property type="entry name" value="DegT/StrS_aminotransferase"/>
</dbReference>
<dbReference type="Gene3D" id="3.90.1150.10">
    <property type="entry name" value="Aspartate Aminotransferase, domain 1"/>
    <property type="match status" value="1"/>
</dbReference>
<dbReference type="FunFam" id="3.40.640.10:FF:000089">
    <property type="entry name" value="Aminotransferase, DegT/DnrJ/EryC1/StrS family"/>
    <property type="match status" value="1"/>
</dbReference>
<evidence type="ECO:0000256" key="5">
    <source>
        <dbReference type="RuleBase" id="RU004508"/>
    </source>
</evidence>
<dbReference type="Gene3D" id="3.40.640.10">
    <property type="entry name" value="Type I PLP-dependent aspartate aminotransferase-like (Major domain)"/>
    <property type="match status" value="1"/>
</dbReference>
<feature type="modified residue" description="N6-(pyridoxal phosphate)lysine" evidence="4">
    <location>
        <position position="184"/>
    </location>
</feature>
<keyword evidence="7" id="KW-1185">Reference proteome</keyword>
<feature type="active site" description="Proton acceptor" evidence="3">
    <location>
        <position position="184"/>
    </location>
</feature>
<dbReference type="Pfam" id="PF01041">
    <property type="entry name" value="DegT_DnrJ_EryC1"/>
    <property type="match status" value="1"/>
</dbReference>
<protein>
    <submittedName>
        <fullName evidence="6">UDP-2-acetamido-2-deoxy-ribo-hexuluronate aminotransferase</fullName>
        <ecNumber evidence="6">2.6.1.98</ecNumber>
    </submittedName>
</protein>
<evidence type="ECO:0000256" key="1">
    <source>
        <dbReference type="ARBA" id="ARBA00022898"/>
    </source>
</evidence>
<dbReference type="GO" id="GO:0008483">
    <property type="term" value="F:transaminase activity"/>
    <property type="evidence" value="ECO:0007669"/>
    <property type="project" value="UniProtKB-KW"/>
</dbReference>
<dbReference type="STRING" id="465721.ACG33_04695"/>
<dbReference type="GO" id="GO:0000271">
    <property type="term" value="P:polysaccharide biosynthetic process"/>
    <property type="evidence" value="ECO:0007669"/>
    <property type="project" value="TreeGrafter"/>
</dbReference>
<evidence type="ECO:0000256" key="3">
    <source>
        <dbReference type="PIRSR" id="PIRSR000390-1"/>
    </source>
</evidence>
<evidence type="ECO:0000313" key="7">
    <source>
        <dbReference type="Proteomes" id="UP000070250"/>
    </source>
</evidence>
<evidence type="ECO:0000313" key="6">
    <source>
        <dbReference type="EMBL" id="AMN46412.1"/>
    </source>
</evidence>
<dbReference type="SUPFAM" id="SSF53383">
    <property type="entry name" value="PLP-dependent transferases"/>
    <property type="match status" value="1"/>
</dbReference>
<dbReference type="InterPro" id="IPR015421">
    <property type="entry name" value="PyrdxlP-dep_Trfase_major"/>
</dbReference>
<dbReference type="EMBL" id="CP011971">
    <property type="protein sequence ID" value="AMN46412.1"/>
    <property type="molecule type" value="Genomic_DNA"/>
</dbReference>
<dbReference type="GO" id="GO:0030170">
    <property type="term" value="F:pyridoxal phosphate binding"/>
    <property type="evidence" value="ECO:0007669"/>
    <property type="project" value="UniProtKB-ARBA"/>
</dbReference>
<dbReference type="Proteomes" id="UP000070250">
    <property type="component" value="Chromosome"/>
</dbReference>
<organism evidence="6 7">
    <name type="scientific">Steroidobacter denitrificans</name>
    <dbReference type="NCBI Taxonomy" id="465721"/>
    <lineage>
        <taxon>Bacteria</taxon>
        <taxon>Pseudomonadati</taxon>
        <taxon>Pseudomonadota</taxon>
        <taxon>Gammaproteobacteria</taxon>
        <taxon>Steroidobacterales</taxon>
        <taxon>Steroidobacteraceae</taxon>
        <taxon>Steroidobacter</taxon>
    </lineage>
</organism>
<dbReference type="RefSeq" id="WP_066919132.1">
    <property type="nucleotide sequence ID" value="NZ_CP011971.1"/>
</dbReference>
<keyword evidence="6" id="KW-0032">Aminotransferase</keyword>
<dbReference type="PIRSF" id="PIRSF000390">
    <property type="entry name" value="PLP_StrS"/>
    <property type="match status" value="1"/>
</dbReference>
<keyword evidence="6" id="KW-0808">Transferase</keyword>
<dbReference type="PATRIC" id="fig|465721.4.peg.1002"/>
<dbReference type="OrthoDB" id="9804264at2"/>
<dbReference type="KEGG" id="sdf:ACG33_04695"/>
<dbReference type="PANTHER" id="PTHR30244:SF42">
    <property type="entry name" value="UDP-2-ACETAMIDO-2-DEOXY-3-OXO-D-GLUCURONATE AMINOTRANSFERASE"/>
    <property type="match status" value="1"/>
</dbReference>
<dbReference type="AlphaFoldDB" id="A0A127F7I5"/>
<accession>A0A127F7I5</accession>
<reference evidence="6 7" key="1">
    <citation type="submission" date="2015-06" db="EMBL/GenBank/DDBJ databases">
        <title>A Comprehensive Approach to Explore the Metabolic and Phylogenetic Diversity of Bacterial Steroid Degradation in the Environment: Testosterone as an Example.</title>
        <authorList>
            <person name="Yang F.-C."/>
            <person name="Chen Y.-L."/>
            <person name="Yu C.-P."/>
            <person name="Tang S.-L."/>
            <person name="Wang P.-H."/>
            <person name="Ismail W."/>
            <person name="Wang C.-H."/>
            <person name="Yang C.-Y."/>
            <person name="Chiang Y.-R."/>
        </authorList>
    </citation>
    <scope>NUCLEOTIDE SEQUENCE [LARGE SCALE GENOMIC DNA]</scope>
    <source>
        <strain evidence="6 7">DSM 18526</strain>
    </source>
</reference>
<comment type="similarity">
    <text evidence="2 5">Belongs to the DegT/DnrJ/EryC1 family.</text>
</comment>
<evidence type="ECO:0000256" key="4">
    <source>
        <dbReference type="PIRSR" id="PIRSR000390-2"/>
    </source>
</evidence>
<name>A0A127F7I5_STEDE</name>
<sequence>MDFIDLKTQYQRLREPVNARIQNVLDHGQYVLGAEVVELEQRLADYVGVAHCVSASSGTDTLLIALMAYGIGRGDEVITSPFTFIATGEMIVLAGATPVYVDIDPRTYNMDPALIESAITPRTKAIMPVSLYGQCADMEAIGAIARRHGIPVIEDGAQSFGAEYHGRRSCGLSEVGSTSFFPSKPLGAYGDGGALFTNDEALAKLMREIRVHGQDRRYNHPRLGINGRLDTLQAAVLLAKLDIFAEEVQARARIGARYGELITEAFARESDPARRVGVPYLAPGRTSVYAQYTVELDERSKVEQGMKARGIPTAVHYPVPLHLQPVFAATGRGVGSFPVAEAASARVMSLPMHPYLSEAQQTQVVQALYESVCA</sequence>
<proteinExistence type="inferred from homology"/>
<dbReference type="InterPro" id="IPR015424">
    <property type="entry name" value="PyrdxlP-dep_Trfase"/>
</dbReference>